<organism evidence="2">
    <name type="scientific">viral metagenome</name>
    <dbReference type="NCBI Taxonomy" id="1070528"/>
    <lineage>
        <taxon>unclassified sequences</taxon>
        <taxon>metagenomes</taxon>
        <taxon>organismal metagenomes</taxon>
    </lineage>
</organism>
<dbReference type="AlphaFoldDB" id="A0A6C0C4T2"/>
<dbReference type="EMBL" id="MN739339">
    <property type="protein sequence ID" value="QHS99342.1"/>
    <property type="molecule type" value="Genomic_DNA"/>
</dbReference>
<protein>
    <submittedName>
        <fullName evidence="2">Uncharacterized protein</fullName>
    </submittedName>
</protein>
<dbReference type="PROSITE" id="PS51257">
    <property type="entry name" value="PROKAR_LIPOPROTEIN"/>
    <property type="match status" value="1"/>
</dbReference>
<name>A0A6C0C4T2_9ZZZZ</name>
<feature type="region of interest" description="Disordered" evidence="1">
    <location>
        <begin position="32"/>
        <end position="63"/>
    </location>
</feature>
<evidence type="ECO:0000313" key="2">
    <source>
        <dbReference type="EMBL" id="QHS99342.1"/>
    </source>
</evidence>
<reference evidence="2" key="1">
    <citation type="journal article" date="2020" name="Nature">
        <title>Giant virus diversity and host interactions through global metagenomics.</title>
        <authorList>
            <person name="Schulz F."/>
            <person name="Roux S."/>
            <person name="Paez-Espino D."/>
            <person name="Jungbluth S."/>
            <person name="Walsh D.A."/>
            <person name="Denef V.J."/>
            <person name="McMahon K.D."/>
            <person name="Konstantinidis K.T."/>
            <person name="Eloe-Fadrosh E.A."/>
            <person name="Kyrpides N.C."/>
            <person name="Woyke T."/>
        </authorList>
    </citation>
    <scope>NUCLEOTIDE SEQUENCE</scope>
    <source>
        <strain evidence="2">GVMAG-M-3300020185-33</strain>
    </source>
</reference>
<evidence type="ECO:0000256" key="1">
    <source>
        <dbReference type="SAM" id="MobiDB-lite"/>
    </source>
</evidence>
<feature type="compositionally biased region" description="Gly residues" evidence="1">
    <location>
        <begin position="38"/>
        <end position="63"/>
    </location>
</feature>
<proteinExistence type="predicted"/>
<accession>A0A6C0C4T2</accession>
<sequence length="136" mass="14376">MKLNTLIVLGILFLVVCGCLSHTLLESFRGRGGRRGGGRGGGGRGGGWRGGRGGGWRGGRGGGGRGGGYLHRFRRRGYGGWNRMPAIWGNMWPSLWSAPCNCKRGCTPDGCAFPGTGPDDCVWAADCNCCGTNYYT</sequence>